<dbReference type="SUPFAM" id="SSF51261">
    <property type="entry name" value="Duplicated hybrid motif"/>
    <property type="match status" value="1"/>
</dbReference>
<evidence type="ECO:0000256" key="1">
    <source>
        <dbReference type="ARBA" id="ARBA00022729"/>
    </source>
</evidence>
<dbReference type="AlphaFoldDB" id="A0A151AT42"/>
<dbReference type="InterPro" id="IPR016047">
    <property type="entry name" value="M23ase_b-sheet_dom"/>
</dbReference>
<evidence type="ECO:0000313" key="5">
    <source>
        <dbReference type="Proteomes" id="UP000075670"/>
    </source>
</evidence>
<accession>A0A151AT42</accession>
<keyword evidence="2" id="KW-1133">Transmembrane helix</keyword>
<organism evidence="4 5">
    <name type="scientific">Moorella mulderi DSM 14980</name>
    <dbReference type="NCBI Taxonomy" id="1122241"/>
    <lineage>
        <taxon>Bacteria</taxon>
        <taxon>Bacillati</taxon>
        <taxon>Bacillota</taxon>
        <taxon>Clostridia</taxon>
        <taxon>Neomoorellales</taxon>
        <taxon>Neomoorellaceae</taxon>
        <taxon>Neomoorella</taxon>
    </lineage>
</organism>
<protein>
    <submittedName>
        <fullName evidence="4">Murein DD-endopeptidase MepM</fullName>
        <ecNumber evidence="4">3.4.24.-</ecNumber>
    </submittedName>
</protein>
<keyword evidence="2" id="KW-0812">Transmembrane</keyword>
<dbReference type="GO" id="GO:0004222">
    <property type="term" value="F:metalloendopeptidase activity"/>
    <property type="evidence" value="ECO:0007669"/>
    <property type="project" value="TreeGrafter"/>
</dbReference>
<feature type="domain" description="M23ase beta-sheet core" evidence="3">
    <location>
        <begin position="217"/>
        <end position="311"/>
    </location>
</feature>
<dbReference type="PANTHER" id="PTHR21666">
    <property type="entry name" value="PEPTIDASE-RELATED"/>
    <property type="match status" value="1"/>
</dbReference>
<dbReference type="CDD" id="cd12797">
    <property type="entry name" value="M23_peptidase"/>
    <property type="match status" value="1"/>
</dbReference>
<dbReference type="InterPro" id="IPR011055">
    <property type="entry name" value="Dup_hybrid_motif"/>
</dbReference>
<dbReference type="OrthoDB" id="9814460at2"/>
<keyword evidence="1" id="KW-0732">Signal</keyword>
<feature type="transmembrane region" description="Helical" evidence="2">
    <location>
        <begin position="25"/>
        <end position="48"/>
    </location>
</feature>
<keyword evidence="4" id="KW-0378">Hydrolase</keyword>
<evidence type="ECO:0000313" key="4">
    <source>
        <dbReference type="EMBL" id="KYH30775.1"/>
    </source>
</evidence>
<dbReference type="Pfam" id="PF01551">
    <property type="entry name" value="Peptidase_M23"/>
    <property type="match status" value="1"/>
</dbReference>
<evidence type="ECO:0000259" key="3">
    <source>
        <dbReference type="Pfam" id="PF01551"/>
    </source>
</evidence>
<dbReference type="InterPro" id="IPR050570">
    <property type="entry name" value="Cell_wall_metabolism_enzyme"/>
</dbReference>
<dbReference type="PATRIC" id="fig|1122241.3.peg.3108"/>
<name>A0A151AT42_9FIRM</name>
<reference evidence="4 5" key="1">
    <citation type="submission" date="2016-02" db="EMBL/GenBank/DDBJ databases">
        <title>Genome sequence of Moorella mulderi DSM 14980.</title>
        <authorList>
            <person name="Poehlein A."/>
            <person name="Daniel R."/>
        </authorList>
    </citation>
    <scope>NUCLEOTIDE SEQUENCE [LARGE SCALE GENOMIC DNA]</scope>
    <source>
        <strain evidence="4 5">DSM 14980</strain>
    </source>
</reference>
<dbReference type="Proteomes" id="UP000075670">
    <property type="component" value="Unassembled WGS sequence"/>
</dbReference>
<dbReference type="FunFam" id="2.70.70.10:FF:000006">
    <property type="entry name" value="M23 family peptidase"/>
    <property type="match status" value="1"/>
</dbReference>
<proteinExistence type="predicted"/>
<gene>
    <name evidence="4" type="primary">mepM_5</name>
    <name evidence="4" type="ORF">MOMUL_29190</name>
</gene>
<comment type="caution">
    <text evidence="4">The sequence shown here is derived from an EMBL/GenBank/DDBJ whole genome shotgun (WGS) entry which is preliminary data.</text>
</comment>
<sequence>MAAPPGLFARVALALLPEPEKAVKWVLVIILVPVALLALLFAGPVVIWERVPIASPEQVMIYVDAAREVSASTSSPCDDGVTVDWQPLLAIDAVRLDQDFRKANRDRAEELARMFIEKSGSCRVCDDSDPPNCTSYPTFRLRSLDEVLDELKFSQGQREKVKNILRTDLSFLLGQENAVPPGWTPAEKELKWPVPGVFTVTSGYGYRTDPVEGGMSFHTGIDLAAPMDTPVHAAADGVVAKAGWSGNFGYAVYIQHHGSLMTIYAHLSEINVQKGQQVEAGEVIAYSGNTGKSTGPHLHFEVRAFGLPVDPLNYYK</sequence>
<dbReference type="EC" id="3.4.24.-" evidence="4"/>
<keyword evidence="2" id="KW-0472">Membrane</keyword>
<dbReference type="RefSeq" id="WP_062285963.1">
    <property type="nucleotide sequence ID" value="NZ_LTBC01000021.1"/>
</dbReference>
<dbReference type="Gene3D" id="2.70.70.10">
    <property type="entry name" value="Glucose Permease (Domain IIA)"/>
    <property type="match status" value="1"/>
</dbReference>
<keyword evidence="5" id="KW-1185">Reference proteome</keyword>
<evidence type="ECO:0000256" key="2">
    <source>
        <dbReference type="SAM" id="Phobius"/>
    </source>
</evidence>
<dbReference type="EMBL" id="LTBC01000021">
    <property type="protein sequence ID" value="KYH30775.1"/>
    <property type="molecule type" value="Genomic_DNA"/>
</dbReference>
<dbReference type="PANTHER" id="PTHR21666:SF289">
    <property type="entry name" value="L-ALA--D-GLU ENDOPEPTIDASE"/>
    <property type="match status" value="1"/>
</dbReference>